<reference evidence="1" key="1">
    <citation type="journal article" date="2020" name="Nature">
        <title>Giant virus diversity and host interactions through global metagenomics.</title>
        <authorList>
            <person name="Schulz F."/>
            <person name="Roux S."/>
            <person name="Paez-Espino D."/>
            <person name="Jungbluth S."/>
            <person name="Walsh D.A."/>
            <person name="Denef V.J."/>
            <person name="McMahon K.D."/>
            <person name="Konstantinidis K.T."/>
            <person name="Eloe-Fadrosh E.A."/>
            <person name="Kyrpides N.C."/>
            <person name="Woyke T."/>
        </authorList>
    </citation>
    <scope>NUCLEOTIDE SEQUENCE</scope>
    <source>
        <strain evidence="1">GVMAG-M-3300023174-130</strain>
    </source>
</reference>
<organism evidence="1">
    <name type="scientific">viral metagenome</name>
    <dbReference type="NCBI Taxonomy" id="1070528"/>
    <lineage>
        <taxon>unclassified sequences</taxon>
        <taxon>metagenomes</taxon>
        <taxon>organismal metagenomes</taxon>
    </lineage>
</organism>
<protein>
    <submittedName>
        <fullName evidence="1">Uncharacterized protein</fullName>
    </submittedName>
</protein>
<dbReference type="AlphaFoldDB" id="A0A6C0DAT7"/>
<proteinExistence type="predicted"/>
<name>A0A6C0DAT7_9ZZZZ</name>
<sequence>MNFDLNIENYNTKDLEEIFNLQNGNYDTVVIETKCSQLKNNILVDNDIEDTVRAKTLIFLDEAKKILSSELNSSHVIKKLANAYNMNSHLIESDVINAGNTSIIEKPKTSFANSFPNEFFPGVINPLKKRTTRQNLNVDTRFRSNYFGSTSSNFQFELPMKFSKVLQMQLSAFEMPVSFYNISKKLGNNFFSIFMVDSTGANYVNHLVTVPDGNYTPQSITAFLNNLMGADGLDIPIQFIYNLDATGSGSGQMIIGVKSGYDNIFILNFQDNMNGDQDFINALPLKLGWLLGFRNGIYSGNNNYVSEGLVDLSLSRYLYLVVDDYNNNVNNNFYSAFNSSILNKNILARISIQPTGNNMVSQNNLSLITSPRQYFGPVDIQKFNIQLLDEYGRIVQMNFMDYSFCLTFTSVYDI</sequence>
<accession>A0A6C0DAT7</accession>
<evidence type="ECO:0000313" key="1">
    <source>
        <dbReference type="EMBL" id="QHT13049.1"/>
    </source>
</evidence>
<dbReference type="EMBL" id="MN739557">
    <property type="protein sequence ID" value="QHT13049.1"/>
    <property type="molecule type" value="Genomic_DNA"/>
</dbReference>